<dbReference type="OrthoDB" id="650089at2759"/>
<keyword evidence="8" id="KW-1185">Reference proteome</keyword>
<evidence type="ECO:0000256" key="1">
    <source>
        <dbReference type="ARBA" id="ARBA00022723"/>
    </source>
</evidence>
<dbReference type="Pfam" id="PF03101">
    <property type="entry name" value="FAR1"/>
    <property type="match status" value="1"/>
</dbReference>
<evidence type="ECO:0000259" key="6">
    <source>
        <dbReference type="PROSITE" id="PS50966"/>
    </source>
</evidence>
<dbReference type="GO" id="GO:0008270">
    <property type="term" value="F:zinc ion binding"/>
    <property type="evidence" value="ECO:0007669"/>
    <property type="project" value="UniProtKB-KW"/>
</dbReference>
<protein>
    <recommendedName>
        <fullName evidence="6">SWIM-type domain-containing protein</fullName>
    </recommendedName>
</protein>
<feature type="region of interest" description="Disordered" evidence="5">
    <location>
        <begin position="619"/>
        <end position="670"/>
    </location>
</feature>
<dbReference type="SMART" id="SM00575">
    <property type="entry name" value="ZnF_PMZ"/>
    <property type="match status" value="1"/>
</dbReference>
<dbReference type="PROSITE" id="PS50966">
    <property type="entry name" value="ZF_SWIM"/>
    <property type="match status" value="1"/>
</dbReference>
<evidence type="ECO:0000256" key="2">
    <source>
        <dbReference type="ARBA" id="ARBA00022771"/>
    </source>
</evidence>
<dbReference type="Proteomes" id="UP000636709">
    <property type="component" value="Unassembled WGS sequence"/>
</dbReference>
<accession>A0A835FVQ2</accession>
<dbReference type="AlphaFoldDB" id="A0A835FVQ2"/>
<evidence type="ECO:0000256" key="5">
    <source>
        <dbReference type="SAM" id="MobiDB-lite"/>
    </source>
</evidence>
<evidence type="ECO:0000256" key="4">
    <source>
        <dbReference type="PROSITE-ProRule" id="PRU00325"/>
    </source>
</evidence>
<comment type="caution">
    <text evidence="7">The sequence shown here is derived from an EMBL/GenBank/DDBJ whole genome shotgun (WGS) entry which is preliminary data.</text>
</comment>
<keyword evidence="3" id="KW-0862">Zinc</keyword>
<dbReference type="Pfam" id="PF10551">
    <property type="entry name" value="MULE"/>
    <property type="match status" value="1"/>
</dbReference>
<feature type="domain" description="SWIM-type" evidence="6">
    <location>
        <begin position="511"/>
        <end position="548"/>
    </location>
</feature>
<keyword evidence="2 4" id="KW-0863">Zinc-finger</keyword>
<gene>
    <name evidence="7" type="ORF">HU200_003956</name>
</gene>
<evidence type="ECO:0000313" key="7">
    <source>
        <dbReference type="EMBL" id="KAF8776028.1"/>
    </source>
</evidence>
<dbReference type="EMBL" id="JACEFO010000246">
    <property type="protein sequence ID" value="KAF8776028.1"/>
    <property type="molecule type" value="Genomic_DNA"/>
</dbReference>
<dbReference type="Pfam" id="PF04434">
    <property type="entry name" value="SWIM"/>
    <property type="match status" value="1"/>
</dbReference>
<sequence length="695" mass="81336">MSAHTQTLEELAEYESIVERTFCSEEDGYEFFNAFARNKGFSLRRGKVRHAANNDEITCRQYVCAKERARQPKFLNMKNMKRRPRPITRFRCPFEVVIKHNPDMNVWYVHKYVDKHNHKMSDRQKKEILAYQTAGLRKYQIMDVLEQQYGGPHNVGHVTKDLYNFSYLSKKAKIADGDANAVLQFLKQKQLEDPDFFFEYQTSSEGRLLNMFWCDGQSRLDYQAFGDLVIFDSTYRTNRYRMPFVPFVGLNHHRSTTIFACAIVSHETVESYEWLLRTLLGAMYNKEPRSIITDGDRAMRKAIRAVLPNTDHRLCAWHIERNAARFLHYSMIPGFRNLIYMRVTPQTFESMWKSFLKKHNRTGKRRRRRKYLRWLTKMYIIRRLWAASFLKDTYFLGAKSNQRSESLNSRLHKHLDRKMTLYDMVDHCFHCLSRIRRNESQLDCEASQSVPVTITEHQVLETSAANCFTPANFYLVQKEIKRSIMYDTGEILDNDVSTKYIVVARNGRKVFEVDCVDETLANVSCSCLKFECEGIPCCHVMVVLIRLGAAIPQCCVLNRWTLNAKSGSALEIADHVNSMKGTRLSELNNLAKPVFEEAACSIDDFLRWKEILEHERKRKRKRKRDAIDGESSSPKAQENILEPETATTNVQDPEPVQSKGAPKKMKSFLDKRRIRRCSECKATDHDKRTCPKLKR</sequence>
<organism evidence="7 8">
    <name type="scientific">Digitaria exilis</name>
    <dbReference type="NCBI Taxonomy" id="1010633"/>
    <lineage>
        <taxon>Eukaryota</taxon>
        <taxon>Viridiplantae</taxon>
        <taxon>Streptophyta</taxon>
        <taxon>Embryophyta</taxon>
        <taxon>Tracheophyta</taxon>
        <taxon>Spermatophyta</taxon>
        <taxon>Magnoliopsida</taxon>
        <taxon>Liliopsida</taxon>
        <taxon>Poales</taxon>
        <taxon>Poaceae</taxon>
        <taxon>PACMAD clade</taxon>
        <taxon>Panicoideae</taxon>
        <taxon>Panicodae</taxon>
        <taxon>Paniceae</taxon>
        <taxon>Anthephorinae</taxon>
        <taxon>Digitaria</taxon>
    </lineage>
</organism>
<reference evidence="7" key="1">
    <citation type="submission" date="2020-07" db="EMBL/GenBank/DDBJ databases">
        <title>Genome sequence and genetic diversity analysis of an under-domesticated orphan crop, white fonio (Digitaria exilis).</title>
        <authorList>
            <person name="Bennetzen J.L."/>
            <person name="Chen S."/>
            <person name="Ma X."/>
            <person name="Wang X."/>
            <person name="Yssel A.E.J."/>
            <person name="Chaluvadi S.R."/>
            <person name="Johnson M."/>
            <person name="Gangashetty P."/>
            <person name="Hamidou F."/>
            <person name="Sanogo M.D."/>
            <person name="Zwaenepoel A."/>
            <person name="Wallace J."/>
            <person name="Van De Peer Y."/>
            <person name="Van Deynze A."/>
        </authorList>
    </citation>
    <scope>NUCLEOTIDE SEQUENCE</scope>
    <source>
        <tissue evidence="7">Leaves</tissue>
    </source>
</reference>
<dbReference type="InterPro" id="IPR018289">
    <property type="entry name" value="MULE_transposase_dom"/>
</dbReference>
<dbReference type="PANTHER" id="PTHR47718">
    <property type="entry name" value="OS01G0519700 PROTEIN"/>
    <property type="match status" value="1"/>
</dbReference>
<proteinExistence type="predicted"/>
<name>A0A835FVQ2_9POAL</name>
<dbReference type="InterPro" id="IPR006564">
    <property type="entry name" value="Znf_PMZ"/>
</dbReference>
<evidence type="ECO:0000313" key="8">
    <source>
        <dbReference type="Proteomes" id="UP000636709"/>
    </source>
</evidence>
<dbReference type="InterPro" id="IPR007527">
    <property type="entry name" value="Znf_SWIM"/>
</dbReference>
<dbReference type="InterPro" id="IPR004330">
    <property type="entry name" value="FAR1_DNA_bnd_dom"/>
</dbReference>
<keyword evidence="1" id="KW-0479">Metal-binding</keyword>
<dbReference type="PANTHER" id="PTHR47718:SF13">
    <property type="entry name" value="OS09G0290500 PROTEIN"/>
    <property type="match status" value="1"/>
</dbReference>
<evidence type="ECO:0000256" key="3">
    <source>
        <dbReference type="ARBA" id="ARBA00022833"/>
    </source>
</evidence>